<dbReference type="SMART" id="SM00219">
    <property type="entry name" value="TyrKc"/>
    <property type="match status" value="1"/>
</dbReference>
<dbReference type="GO" id="GO:0004674">
    <property type="term" value="F:protein serine/threonine kinase activity"/>
    <property type="evidence" value="ECO:0007669"/>
    <property type="project" value="UniProtKB-EC"/>
</dbReference>
<dbReference type="InterPro" id="IPR017441">
    <property type="entry name" value="Protein_kinase_ATP_BS"/>
</dbReference>
<keyword evidence="5" id="KW-0418">Kinase</keyword>
<dbReference type="PRINTS" id="PR00109">
    <property type="entry name" value="TYRKINASE"/>
</dbReference>
<evidence type="ECO:0000313" key="15">
    <source>
        <dbReference type="EMBL" id="KAK7602429.1"/>
    </source>
</evidence>
<evidence type="ECO:0000256" key="1">
    <source>
        <dbReference type="ARBA" id="ARBA00011903"/>
    </source>
</evidence>
<comment type="caution">
    <text evidence="15">The sequence shown here is derived from an EMBL/GenBank/DDBJ whole genome shotgun (WGS) entry which is preliminary data.</text>
</comment>
<organism evidence="15 16">
    <name type="scientific">Parthenolecanium corni</name>
    <dbReference type="NCBI Taxonomy" id="536013"/>
    <lineage>
        <taxon>Eukaryota</taxon>
        <taxon>Metazoa</taxon>
        <taxon>Ecdysozoa</taxon>
        <taxon>Arthropoda</taxon>
        <taxon>Hexapoda</taxon>
        <taxon>Insecta</taxon>
        <taxon>Pterygota</taxon>
        <taxon>Neoptera</taxon>
        <taxon>Paraneoptera</taxon>
        <taxon>Hemiptera</taxon>
        <taxon>Sternorrhyncha</taxon>
        <taxon>Coccoidea</taxon>
        <taxon>Coccidae</taxon>
        <taxon>Parthenolecanium</taxon>
    </lineage>
</organism>
<sequence length="1118" mass="124635">MLHPKGPGLYEFLIEAELQQYFFPLKNDLKIQNVAHIKYVEEQDLFQLGMSKPEVRRLRKYYEKHYPQNYFAKIIKKVRSKDDRINGELVLPDIHALENNATTRRVPNKHIIPVDRITVIRELGTGEFGVVQQGIWTSDEGRIQVAIKCLNRERMQNPSEFLDEAAIMHTIDHEHIVRLYGVVLEPKAAMLVTELAPNRSLLECLKDPKFRLSCPVPTLCDFSIQICDGMQYLENQRFIHRDLAARNILVFSENKVKISDFGLSRALGVGKDYYQTNFNVNLKLPIAWCAPECINYLRFTSASDVWAYGVTLWEMFSYGFQPWAALTGHQILEAIDEPNFQRLEHPECCPKEYYNLMLKCWQHDPDQRPRFKDLMKMLPECKPEQVQAIRNSTDDRTKKRDQLSFRMGDVITVIDKTPLPSVPNVWKGVLNNGKTGLFNPAHTVAYIGSNLPSSKPGDFIRGESKIYASKRRIKPEMISCPQGEVKHTGHVGLDGSYFGDISFFSPGPKYNLPHQIVTPYKPQDDCTNLTEPSTPSKICSDRAPLLSPDKRKSNQNSGIWLDYESIKPTCQMAAKNSKLADHEYHEIGNEELNAESPRFEKTFDFGPSLSDEMEAVLRTLGTEVNNSMVAGISNYASSPPPSPLDVDINKCNELREIEASVAAAATTHKGKKKAMLVKPIRAADEKTLDSAIAMVNELAARSMNDLDAKLGPQPDSPVTPVSPNKRKFSFRFPTPVVSGHSSRTEGKTFSDEAASIPDLQGCLSEEAKVAYNTLIEQPTVSNAIVMTHVPPLMETVSPLKMLKAVPVVRMKNRVSKNQVGCITDSTNSPKTDGEETVIDKSGSDAVTDADKIDGGNAIPLPPRDRSKSLNVAKPRHQRKHPLIIPGGEQRLLEKVMNVENESAANSCNTDERLINNGADFKLNSKFDSAEPGDDSFDQRIASQLDALDSLQMDPRAFPPKVAASRENCAANDASKSAVDDHKCALFAANSKSVPSESAASESKNPDNRASCDDLLDLAGDRDEKKSNGKEKGTQSDEVRIMEKVLGPKVSGEMCVSALNITDWDVHRAIKLARLESLLLNDSRTRSMTDSVTNISALEAMNWDVAKAATLIIENLKIS</sequence>
<feature type="binding site" evidence="10">
    <location>
        <position position="148"/>
    </location>
    <ligand>
        <name>ATP</name>
        <dbReference type="ChEBI" id="CHEBI:30616"/>
    </ligand>
</feature>
<dbReference type="InterPro" id="IPR020635">
    <property type="entry name" value="Tyr_kinase_cat_dom"/>
</dbReference>
<dbReference type="GO" id="GO:0002009">
    <property type="term" value="P:morphogenesis of an epithelium"/>
    <property type="evidence" value="ECO:0007669"/>
    <property type="project" value="UniProtKB-ARBA"/>
</dbReference>
<evidence type="ECO:0000259" key="13">
    <source>
        <dbReference type="PROSITE" id="PS50011"/>
    </source>
</evidence>
<evidence type="ECO:0000256" key="7">
    <source>
        <dbReference type="ARBA" id="ARBA00023137"/>
    </source>
</evidence>
<keyword evidence="16" id="KW-1185">Reference proteome</keyword>
<feature type="domain" description="Protein kinase" evidence="13">
    <location>
        <begin position="117"/>
        <end position="381"/>
    </location>
</feature>
<dbReference type="PANTHER" id="PTHR24418">
    <property type="entry name" value="TYROSINE-PROTEIN KINASE"/>
    <property type="match status" value="1"/>
</dbReference>
<feature type="region of interest" description="Disordered" evidence="11">
    <location>
        <begin position="994"/>
        <end position="1013"/>
    </location>
</feature>
<dbReference type="InterPro" id="IPR055175">
    <property type="entry name" value="ACK/TNK-like_SAM"/>
</dbReference>
<dbReference type="InterPro" id="IPR000095">
    <property type="entry name" value="CRIB_dom"/>
</dbReference>
<dbReference type="CDD" id="cd09539">
    <property type="entry name" value="SAM_TNK-like"/>
    <property type="match status" value="1"/>
</dbReference>
<evidence type="ECO:0000313" key="16">
    <source>
        <dbReference type="Proteomes" id="UP001367676"/>
    </source>
</evidence>
<dbReference type="FunFam" id="1.10.510.10:FF:001118">
    <property type="entry name" value="Tyrosine-protein kinase PR2"/>
    <property type="match status" value="1"/>
</dbReference>
<evidence type="ECO:0000259" key="12">
    <source>
        <dbReference type="PROSITE" id="PS50002"/>
    </source>
</evidence>
<dbReference type="PROSITE" id="PS50108">
    <property type="entry name" value="CRIB"/>
    <property type="match status" value="1"/>
</dbReference>
<dbReference type="InterPro" id="IPR050198">
    <property type="entry name" value="Non-receptor_tyrosine_kinases"/>
</dbReference>
<dbReference type="Pfam" id="PF07714">
    <property type="entry name" value="PK_Tyr_Ser-Thr"/>
    <property type="match status" value="1"/>
</dbReference>
<dbReference type="EMBL" id="JBBCAQ010000008">
    <property type="protein sequence ID" value="KAK7602429.1"/>
    <property type="molecule type" value="Genomic_DNA"/>
</dbReference>
<dbReference type="PROSITE" id="PS50002">
    <property type="entry name" value="SH3"/>
    <property type="match status" value="1"/>
</dbReference>
<evidence type="ECO:0000256" key="2">
    <source>
        <dbReference type="ARBA" id="ARBA00022443"/>
    </source>
</evidence>
<evidence type="ECO:0000256" key="3">
    <source>
        <dbReference type="ARBA" id="ARBA00022679"/>
    </source>
</evidence>
<dbReference type="CDD" id="cd05040">
    <property type="entry name" value="PTKc_Ack_like"/>
    <property type="match status" value="1"/>
</dbReference>
<dbReference type="InterPro" id="IPR008266">
    <property type="entry name" value="Tyr_kinase_AS"/>
</dbReference>
<dbReference type="PROSITE" id="PS00107">
    <property type="entry name" value="PROTEIN_KINASE_ATP"/>
    <property type="match status" value="1"/>
</dbReference>
<protein>
    <recommendedName>
        <fullName evidence="1">non-specific protein-tyrosine kinase</fullName>
        <ecNumber evidence="1">2.7.10.2</ecNumber>
    </recommendedName>
</protein>
<gene>
    <name evidence="15" type="ORF">V9T40_008018</name>
</gene>
<evidence type="ECO:0000256" key="5">
    <source>
        <dbReference type="ARBA" id="ARBA00022777"/>
    </source>
</evidence>
<feature type="region of interest" description="Disordered" evidence="11">
    <location>
        <begin position="530"/>
        <end position="553"/>
    </location>
</feature>
<proteinExistence type="predicted"/>
<keyword evidence="6 10" id="KW-0067">ATP-binding</keyword>
<dbReference type="EC" id="2.7.10.2" evidence="1"/>
<dbReference type="Gene3D" id="1.10.510.10">
    <property type="entry name" value="Transferase(Phosphotransferase) domain 1"/>
    <property type="match status" value="1"/>
</dbReference>
<dbReference type="SUPFAM" id="SSF50044">
    <property type="entry name" value="SH3-domain"/>
    <property type="match status" value="1"/>
</dbReference>
<dbReference type="GO" id="GO:0004715">
    <property type="term" value="F:non-membrane spanning protein tyrosine kinase activity"/>
    <property type="evidence" value="ECO:0007669"/>
    <property type="project" value="UniProtKB-EC"/>
</dbReference>
<comment type="catalytic activity">
    <reaction evidence="8">
        <text>L-threonyl-[protein] + ATP = O-phospho-L-threonyl-[protein] + ADP + H(+)</text>
        <dbReference type="Rhea" id="RHEA:46608"/>
        <dbReference type="Rhea" id="RHEA-COMP:11060"/>
        <dbReference type="Rhea" id="RHEA-COMP:11605"/>
        <dbReference type="ChEBI" id="CHEBI:15378"/>
        <dbReference type="ChEBI" id="CHEBI:30013"/>
        <dbReference type="ChEBI" id="CHEBI:30616"/>
        <dbReference type="ChEBI" id="CHEBI:61977"/>
        <dbReference type="ChEBI" id="CHEBI:456216"/>
        <dbReference type="EC" id="2.7.11.1"/>
    </reaction>
</comment>
<dbReference type="InterPro" id="IPR000719">
    <property type="entry name" value="Prot_kinase_dom"/>
</dbReference>
<dbReference type="Pfam" id="PF22931">
    <property type="entry name" value="SAM_TNK"/>
    <property type="match status" value="1"/>
</dbReference>
<dbReference type="PROSITE" id="PS00109">
    <property type="entry name" value="PROTEIN_KINASE_TYR"/>
    <property type="match status" value="1"/>
</dbReference>
<dbReference type="GO" id="GO:0005524">
    <property type="term" value="F:ATP binding"/>
    <property type="evidence" value="ECO:0007669"/>
    <property type="project" value="UniProtKB-UniRule"/>
</dbReference>
<reference evidence="15 16" key="1">
    <citation type="submission" date="2024-03" db="EMBL/GenBank/DDBJ databases">
        <title>Adaptation during the transition from Ophiocordyceps entomopathogen to insect associate is accompanied by gene loss and intensified selection.</title>
        <authorList>
            <person name="Ward C.M."/>
            <person name="Onetto C.A."/>
            <person name="Borneman A.R."/>
        </authorList>
    </citation>
    <scope>NUCLEOTIDE SEQUENCE [LARGE SCALE GENOMIC DNA]</scope>
    <source>
        <strain evidence="15">AWRI1</strain>
        <tissue evidence="15">Single Adult Female</tissue>
    </source>
</reference>
<feature type="domain" description="SH3" evidence="12">
    <location>
        <begin position="381"/>
        <end position="448"/>
    </location>
</feature>
<evidence type="ECO:0000256" key="8">
    <source>
        <dbReference type="ARBA" id="ARBA00047899"/>
    </source>
</evidence>
<dbReference type="InterPro" id="IPR036028">
    <property type="entry name" value="SH3-like_dom_sf"/>
</dbReference>
<evidence type="ECO:0000256" key="6">
    <source>
        <dbReference type="ARBA" id="ARBA00022840"/>
    </source>
</evidence>
<dbReference type="Proteomes" id="UP001367676">
    <property type="component" value="Unassembled WGS sequence"/>
</dbReference>
<dbReference type="InterPro" id="IPR049587">
    <property type="entry name" value="TNK-like_SAM"/>
</dbReference>
<evidence type="ECO:0000256" key="11">
    <source>
        <dbReference type="SAM" id="MobiDB-lite"/>
    </source>
</evidence>
<keyword evidence="7" id="KW-0829">Tyrosine-protein kinase</keyword>
<feature type="region of interest" description="Disordered" evidence="11">
    <location>
        <begin position="849"/>
        <end position="868"/>
    </location>
</feature>
<dbReference type="InterPro" id="IPR011009">
    <property type="entry name" value="Kinase-like_dom_sf"/>
</dbReference>
<evidence type="ECO:0000259" key="14">
    <source>
        <dbReference type="PROSITE" id="PS50108"/>
    </source>
</evidence>
<evidence type="ECO:0000256" key="4">
    <source>
        <dbReference type="ARBA" id="ARBA00022741"/>
    </source>
</evidence>
<keyword evidence="2 9" id="KW-0728">SH3 domain</keyword>
<keyword evidence="4 10" id="KW-0547">Nucleotide-binding</keyword>
<evidence type="ECO:0000256" key="9">
    <source>
        <dbReference type="PROSITE-ProRule" id="PRU00192"/>
    </source>
</evidence>
<keyword evidence="3" id="KW-0808">Transferase</keyword>
<evidence type="ECO:0000256" key="10">
    <source>
        <dbReference type="PROSITE-ProRule" id="PRU10141"/>
    </source>
</evidence>
<dbReference type="InterPro" id="IPR001452">
    <property type="entry name" value="SH3_domain"/>
</dbReference>
<dbReference type="Gene3D" id="2.30.30.40">
    <property type="entry name" value="SH3 Domains"/>
    <property type="match status" value="1"/>
</dbReference>
<dbReference type="InterPro" id="IPR001245">
    <property type="entry name" value="Ser-Thr/Tyr_kinase_cat_dom"/>
</dbReference>
<dbReference type="AlphaFoldDB" id="A0AAN9TZX2"/>
<name>A0AAN9TZX2_9HEMI</name>
<feature type="domain" description="CRIB" evidence="14">
    <location>
        <begin position="478"/>
        <end position="492"/>
    </location>
</feature>
<dbReference type="PROSITE" id="PS50011">
    <property type="entry name" value="PROTEIN_KINASE_DOM"/>
    <property type="match status" value="1"/>
</dbReference>
<accession>A0AAN9TZX2</accession>
<dbReference type="SMART" id="SM00220">
    <property type="entry name" value="S_TKc"/>
    <property type="match status" value="1"/>
</dbReference>
<dbReference type="SUPFAM" id="SSF56112">
    <property type="entry name" value="Protein kinase-like (PK-like)"/>
    <property type="match status" value="1"/>
</dbReference>